<name>A0ABX1SKD2_9PSEU</name>
<feature type="compositionally biased region" description="Basic residues" evidence="1">
    <location>
        <begin position="1"/>
        <end position="21"/>
    </location>
</feature>
<reference evidence="2 3" key="1">
    <citation type="submission" date="2020-04" db="EMBL/GenBank/DDBJ databases">
        <authorList>
            <person name="Klaysubun C."/>
            <person name="Duangmal K."/>
            <person name="Lipun K."/>
        </authorList>
    </citation>
    <scope>NUCLEOTIDE SEQUENCE [LARGE SCALE GENOMIC DNA]</scope>
    <source>
        <strain evidence="2 3">K10HN5</strain>
    </source>
</reference>
<evidence type="ECO:0000313" key="3">
    <source>
        <dbReference type="Proteomes" id="UP000820669"/>
    </source>
</evidence>
<dbReference type="Proteomes" id="UP000820669">
    <property type="component" value="Unassembled WGS sequence"/>
</dbReference>
<protein>
    <submittedName>
        <fullName evidence="2">Uncharacterized protein</fullName>
    </submittedName>
</protein>
<evidence type="ECO:0000313" key="2">
    <source>
        <dbReference type="EMBL" id="NMI02025.1"/>
    </source>
</evidence>
<dbReference type="EMBL" id="JAAXLA010000115">
    <property type="protein sequence ID" value="NMI02025.1"/>
    <property type="molecule type" value="Genomic_DNA"/>
</dbReference>
<dbReference type="RefSeq" id="WP_169385532.1">
    <property type="nucleotide sequence ID" value="NZ_JAAXLA010000115.1"/>
</dbReference>
<feature type="region of interest" description="Disordered" evidence="1">
    <location>
        <begin position="1"/>
        <end position="67"/>
    </location>
</feature>
<evidence type="ECO:0000256" key="1">
    <source>
        <dbReference type="SAM" id="MobiDB-lite"/>
    </source>
</evidence>
<keyword evidence="3" id="KW-1185">Reference proteome</keyword>
<comment type="caution">
    <text evidence="2">The sequence shown here is derived from an EMBL/GenBank/DDBJ whole genome shotgun (WGS) entry which is preliminary data.</text>
</comment>
<sequence length="67" mass="7001">MGFVHGHPRRVGWVVSHHRRPTTPDLDQLPLDVPDLDDPGRGGAPDPEAPGSGSGPEDAATTSASPR</sequence>
<organism evidence="2 3">
    <name type="scientific">Pseudonocardia acidicola</name>
    <dbReference type="NCBI Taxonomy" id="2724939"/>
    <lineage>
        <taxon>Bacteria</taxon>
        <taxon>Bacillati</taxon>
        <taxon>Actinomycetota</taxon>
        <taxon>Actinomycetes</taxon>
        <taxon>Pseudonocardiales</taxon>
        <taxon>Pseudonocardiaceae</taxon>
        <taxon>Pseudonocardia</taxon>
    </lineage>
</organism>
<proteinExistence type="predicted"/>
<gene>
    <name evidence="2" type="ORF">HF526_32725</name>
</gene>
<feature type="compositionally biased region" description="Low complexity" evidence="1">
    <location>
        <begin position="24"/>
        <end position="33"/>
    </location>
</feature>
<accession>A0ABX1SKD2</accession>